<sequence>MAPTIQTQAQRDEPGHRPSSHRTLPERSGIVCRVKFCNSLPDIPFDPKFITYPFDQSRFVQYKATSLEKQHKHDLLTEPDLGVTIDLINPDTYRIDPGVLLDPADEKLLEEEIQAPTSSKRSQQHAKVVPWMRKTEYISTEFNRYGVSNEKPEVKIGVSVKQQFTEEEIWGGLGIFLGYFWGGFWGDPVPLSRIGVSVKQQFTEEEIWGGLGIFWVFFWGCFGDVLGIFWGCFGVTLPFFRIGVSVKQQFTEEEIYKDRDSQISAIEKTFEDAQKAITQHYSKPRVTPLEVMPVFPDFKMWINPCAQMWINPCAQVIFDSDPAPKDTSGLAALEMMSQAMIRGMMDEEGNQFVAYFLPVEETLRKRKRDQEEDVDYAPEDVYDYKIAREYNWNVKNKASKGYEENYFFIFREGDGVYYNELETRWGTGRDWEGTGRDWDGTGRGLGGTGRDWEALGGDWEGLGGTGRGLGWDWEGLGGDWGALGGTGRDWGGLGGDWEGLGGTGRDWDGTGRGWEGLGGTGMGLGGTGRDWERLGGTGRDWEGIGRDWDGLGGTGRGLGGTGGDWGGLGWDWEGLGGDWEGLGWDWEGTGRDWGGLGGTGGDWEGLGDTGRHWGTVQVWGQLGNRSDQDWGHWETVQGGTGGTGRELGAAPSCSWGCWEIFWSVLGALGGTGGHWGSIHVRTGGTGGYWEGLGGTGGVQVRTGSTGRDWGALGGGLGGLGNRPGPDWGNWEGLGRVWGIVQVRTGGTGRDWGVPEGSGGSLGGHWGGSRSGLGALGETGRDWELPQVALGDAGKFSSQYWGHWLGLGGS</sequence>
<evidence type="ECO:0000256" key="6">
    <source>
        <dbReference type="SAM" id="Phobius"/>
    </source>
</evidence>
<evidence type="ECO:0000256" key="3">
    <source>
        <dbReference type="ARBA" id="ARBA00020462"/>
    </source>
</evidence>
<keyword evidence="8" id="KW-1185">Reference proteome</keyword>
<feature type="transmembrane region" description="Helical" evidence="6">
    <location>
        <begin position="207"/>
        <end position="230"/>
    </location>
</feature>
<dbReference type="PANTHER" id="PTHR23188:SF12">
    <property type="entry name" value="RNA POLYMERASE II-ASSOCIATED FACTOR 1 HOMOLOG"/>
    <property type="match status" value="1"/>
</dbReference>
<keyword evidence="4" id="KW-0539">Nucleus</keyword>
<keyword evidence="6" id="KW-1133">Transmembrane helix</keyword>
<evidence type="ECO:0000256" key="1">
    <source>
        <dbReference type="ARBA" id="ARBA00004123"/>
    </source>
</evidence>
<dbReference type="Ensembl" id="ENSCUST00005012683.1">
    <property type="protein sequence ID" value="ENSCUSP00005012174.1"/>
    <property type="gene ID" value="ENSCUSG00005007827.1"/>
</dbReference>
<evidence type="ECO:0000256" key="4">
    <source>
        <dbReference type="ARBA" id="ARBA00023242"/>
    </source>
</evidence>
<comment type="similarity">
    <text evidence="2">Belongs to the PAF1 family.</text>
</comment>
<evidence type="ECO:0000313" key="8">
    <source>
        <dbReference type="Proteomes" id="UP000694563"/>
    </source>
</evidence>
<reference evidence="7" key="1">
    <citation type="submission" date="2025-08" db="UniProtKB">
        <authorList>
            <consortium name="Ensembl"/>
        </authorList>
    </citation>
    <scope>IDENTIFICATION</scope>
</reference>
<dbReference type="GO" id="GO:0016593">
    <property type="term" value="C:Cdc73/Paf1 complex"/>
    <property type="evidence" value="ECO:0007669"/>
    <property type="project" value="InterPro"/>
</dbReference>
<protein>
    <recommendedName>
        <fullName evidence="3">RNA polymerase II-associated factor 1 homolog</fullName>
    </recommendedName>
</protein>
<evidence type="ECO:0000256" key="5">
    <source>
        <dbReference type="SAM" id="MobiDB-lite"/>
    </source>
</evidence>
<accession>A0A8C3U928</accession>
<dbReference type="PANTHER" id="PTHR23188">
    <property type="entry name" value="RNA POLYMERASE II-ASSOCIATED FACTOR 1 HOMOLOG"/>
    <property type="match status" value="1"/>
</dbReference>
<gene>
    <name evidence="7" type="primary">PAF1</name>
</gene>
<comment type="subcellular location">
    <subcellularLocation>
        <location evidence="1">Nucleus</location>
    </subcellularLocation>
</comment>
<dbReference type="GO" id="GO:0003682">
    <property type="term" value="F:chromatin binding"/>
    <property type="evidence" value="ECO:0007669"/>
    <property type="project" value="TreeGrafter"/>
</dbReference>
<evidence type="ECO:0000313" key="7">
    <source>
        <dbReference type="Ensembl" id="ENSCUSP00005012174.1"/>
    </source>
</evidence>
<feature type="region of interest" description="Disordered" evidence="5">
    <location>
        <begin position="1"/>
        <end position="24"/>
    </location>
</feature>
<name>A0A8C3U928_CATUS</name>
<dbReference type="AlphaFoldDB" id="A0A8C3U928"/>
<keyword evidence="6" id="KW-0472">Membrane</keyword>
<dbReference type="Proteomes" id="UP000694563">
    <property type="component" value="Unassembled WGS sequence"/>
</dbReference>
<organism evidence="7 8">
    <name type="scientific">Catharus ustulatus</name>
    <name type="common">Russet-backed thrush</name>
    <name type="synonym">Hylocichla ustulatus</name>
    <dbReference type="NCBI Taxonomy" id="91951"/>
    <lineage>
        <taxon>Eukaryota</taxon>
        <taxon>Metazoa</taxon>
        <taxon>Chordata</taxon>
        <taxon>Craniata</taxon>
        <taxon>Vertebrata</taxon>
        <taxon>Euteleostomi</taxon>
        <taxon>Archelosauria</taxon>
        <taxon>Archosauria</taxon>
        <taxon>Dinosauria</taxon>
        <taxon>Saurischia</taxon>
        <taxon>Theropoda</taxon>
        <taxon>Coelurosauria</taxon>
        <taxon>Aves</taxon>
        <taxon>Neognathae</taxon>
        <taxon>Neoaves</taxon>
        <taxon>Telluraves</taxon>
        <taxon>Australaves</taxon>
        <taxon>Passeriformes</taxon>
        <taxon>Turdidae</taxon>
        <taxon>Catharus</taxon>
    </lineage>
</organism>
<dbReference type="InterPro" id="IPR007133">
    <property type="entry name" value="RNA_pol_II-assoc_Paf1"/>
</dbReference>
<evidence type="ECO:0000256" key="2">
    <source>
        <dbReference type="ARBA" id="ARBA00007560"/>
    </source>
</evidence>
<dbReference type="Pfam" id="PF03985">
    <property type="entry name" value="Paf1"/>
    <property type="match status" value="2"/>
</dbReference>
<proteinExistence type="inferred from homology"/>
<keyword evidence="6" id="KW-0812">Transmembrane</keyword>
<dbReference type="GO" id="GO:0000993">
    <property type="term" value="F:RNA polymerase II complex binding"/>
    <property type="evidence" value="ECO:0007669"/>
    <property type="project" value="TreeGrafter"/>
</dbReference>
<dbReference type="GO" id="GO:0006368">
    <property type="term" value="P:transcription elongation by RNA polymerase II"/>
    <property type="evidence" value="ECO:0007669"/>
    <property type="project" value="InterPro"/>
</dbReference>
<reference evidence="7" key="2">
    <citation type="submission" date="2025-09" db="UniProtKB">
        <authorList>
            <consortium name="Ensembl"/>
        </authorList>
    </citation>
    <scope>IDENTIFICATION</scope>
</reference>